<sequence length="125" mass="13680">MAAVTTVVCVGEMVRSLRHRNEPRTLARLAGTFEGYVSSILVNGTGLGVLVTMAIKDDLPVVLLTGWCLSNIGASAVVFVVVAQSRIQRPTAWAELEFVEQHAPKYGRPPETIEEYRAQQLQEQA</sequence>
<organism evidence="2 3">
    <name type="scientific">Streptomyces nojiriensis</name>
    <dbReference type="NCBI Taxonomy" id="66374"/>
    <lineage>
        <taxon>Bacteria</taxon>
        <taxon>Bacillati</taxon>
        <taxon>Actinomycetota</taxon>
        <taxon>Actinomycetes</taxon>
        <taxon>Kitasatosporales</taxon>
        <taxon>Streptomycetaceae</taxon>
        <taxon>Streptomyces</taxon>
    </lineage>
</organism>
<keyword evidence="1" id="KW-1133">Transmembrane helix</keyword>
<protein>
    <submittedName>
        <fullName evidence="2">Uncharacterized protein</fullName>
    </submittedName>
</protein>
<keyword evidence="3" id="KW-1185">Reference proteome</keyword>
<dbReference type="Proteomes" id="UP000613974">
    <property type="component" value="Unassembled WGS sequence"/>
</dbReference>
<accession>A0ABQ3SNE9</accession>
<dbReference type="EMBL" id="BNEC01000005">
    <property type="protein sequence ID" value="GHI69663.1"/>
    <property type="molecule type" value="Genomic_DNA"/>
</dbReference>
<comment type="caution">
    <text evidence="2">The sequence shown here is derived from an EMBL/GenBank/DDBJ whole genome shotgun (WGS) entry which is preliminary data.</text>
</comment>
<evidence type="ECO:0000256" key="1">
    <source>
        <dbReference type="SAM" id="Phobius"/>
    </source>
</evidence>
<feature type="transmembrane region" description="Helical" evidence="1">
    <location>
        <begin position="33"/>
        <end position="55"/>
    </location>
</feature>
<keyword evidence="1" id="KW-0812">Transmembrane</keyword>
<gene>
    <name evidence="2" type="ORF">Snoj_35810</name>
</gene>
<name>A0ABQ3SNE9_9ACTN</name>
<keyword evidence="1" id="KW-0472">Membrane</keyword>
<evidence type="ECO:0000313" key="3">
    <source>
        <dbReference type="Proteomes" id="UP000613974"/>
    </source>
</evidence>
<reference evidence="3" key="1">
    <citation type="submission" date="2023-07" db="EMBL/GenBank/DDBJ databases">
        <title>Whole genome shotgun sequence of Streptomyces nojiriensis NBRC 13794.</title>
        <authorList>
            <person name="Komaki H."/>
            <person name="Tamura T."/>
        </authorList>
    </citation>
    <scope>NUCLEOTIDE SEQUENCE [LARGE SCALE GENOMIC DNA]</scope>
    <source>
        <strain evidence="3">NBRC 13794</strain>
    </source>
</reference>
<feature type="transmembrane region" description="Helical" evidence="1">
    <location>
        <begin position="61"/>
        <end position="83"/>
    </location>
</feature>
<evidence type="ECO:0000313" key="2">
    <source>
        <dbReference type="EMBL" id="GHI69663.1"/>
    </source>
</evidence>
<proteinExistence type="predicted"/>